<dbReference type="Proteomes" id="UP000198426">
    <property type="component" value="Unassembled WGS sequence"/>
</dbReference>
<dbReference type="EMBL" id="FZOY01000010">
    <property type="protein sequence ID" value="SNT29946.1"/>
    <property type="molecule type" value="Genomic_DNA"/>
</dbReference>
<evidence type="ECO:0000256" key="4">
    <source>
        <dbReference type="ARBA" id="ARBA00022692"/>
    </source>
</evidence>
<sequence>MSDTFAPVKIFSVTLLFWILLNGALEVDVLLVGAVVAGAITFLLAGSLSFLSGYRLTWESARATLGYLGYFLRELLKANLSLARVVMDPALPVEPAIVKVRTRLKNPVARLLLANSITLTPGTLTVEMKGEWLYVHWVFAKTTDPNVATAEIVADFEKFLEKMYD</sequence>
<evidence type="ECO:0000256" key="2">
    <source>
        <dbReference type="ARBA" id="ARBA00006228"/>
    </source>
</evidence>
<evidence type="ECO:0000256" key="1">
    <source>
        <dbReference type="ARBA" id="ARBA00004651"/>
    </source>
</evidence>
<dbReference type="PIRSF" id="PIRSF019239">
    <property type="entry name" value="MrpE"/>
    <property type="match status" value="1"/>
</dbReference>
<keyword evidence="6 7" id="KW-0472">Membrane</keyword>
<gene>
    <name evidence="8" type="ORF">SAMN05421757_11016</name>
</gene>
<evidence type="ECO:0000256" key="5">
    <source>
        <dbReference type="ARBA" id="ARBA00022989"/>
    </source>
</evidence>
<keyword evidence="9" id="KW-1185">Reference proteome</keyword>
<evidence type="ECO:0000256" key="3">
    <source>
        <dbReference type="ARBA" id="ARBA00022475"/>
    </source>
</evidence>
<dbReference type="PANTHER" id="PTHR34584:SF1">
    <property type="entry name" value="NA(+)_H(+) ANTIPORTER SUBUNIT E1"/>
    <property type="match status" value="1"/>
</dbReference>
<dbReference type="PANTHER" id="PTHR34584">
    <property type="entry name" value="NA(+)/H(+) ANTIPORTER SUBUNIT E1"/>
    <property type="match status" value="1"/>
</dbReference>
<accession>A0A239LH52</accession>
<dbReference type="OrthoDB" id="9807187at2"/>
<feature type="transmembrane region" description="Helical" evidence="7">
    <location>
        <begin position="31"/>
        <end position="52"/>
    </location>
</feature>
<feature type="transmembrane region" description="Helical" evidence="7">
    <location>
        <begin position="7"/>
        <end position="25"/>
    </location>
</feature>
<proteinExistence type="inferred from homology"/>
<dbReference type="Pfam" id="PF01899">
    <property type="entry name" value="MNHE"/>
    <property type="match status" value="1"/>
</dbReference>
<organism evidence="8 9">
    <name type="scientific">Tropicimonas sediminicola</name>
    <dbReference type="NCBI Taxonomy" id="1031541"/>
    <lineage>
        <taxon>Bacteria</taxon>
        <taxon>Pseudomonadati</taxon>
        <taxon>Pseudomonadota</taxon>
        <taxon>Alphaproteobacteria</taxon>
        <taxon>Rhodobacterales</taxon>
        <taxon>Roseobacteraceae</taxon>
        <taxon>Tropicimonas</taxon>
    </lineage>
</organism>
<evidence type="ECO:0000256" key="6">
    <source>
        <dbReference type="ARBA" id="ARBA00023136"/>
    </source>
</evidence>
<comment type="subcellular location">
    <subcellularLocation>
        <location evidence="1">Cell membrane</location>
        <topology evidence="1">Multi-pass membrane protein</topology>
    </subcellularLocation>
</comment>
<evidence type="ECO:0000313" key="8">
    <source>
        <dbReference type="EMBL" id="SNT29946.1"/>
    </source>
</evidence>
<dbReference type="RefSeq" id="WP_089234960.1">
    <property type="nucleotide sequence ID" value="NZ_FZOY01000010.1"/>
</dbReference>
<dbReference type="AlphaFoldDB" id="A0A239LH52"/>
<keyword evidence="3" id="KW-1003">Cell membrane</keyword>
<protein>
    <submittedName>
        <fullName evidence="8">Multicomponent Na+:H+ antiporter subunit E</fullName>
    </submittedName>
</protein>
<keyword evidence="5 7" id="KW-1133">Transmembrane helix</keyword>
<reference evidence="8 9" key="1">
    <citation type="submission" date="2017-06" db="EMBL/GenBank/DDBJ databases">
        <authorList>
            <person name="Kim H.J."/>
            <person name="Triplett B.A."/>
        </authorList>
    </citation>
    <scope>NUCLEOTIDE SEQUENCE [LARGE SCALE GENOMIC DNA]</scope>
    <source>
        <strain evidence="8 9">DSM 29339</strain>
    </source>
</reference>
<name>A0A239LH52_9RHOB</name>
<evidence type="ECO:0000256" key="7">
    <source>
        <dbReference type="SAM" id="Phobius"/>
    </source>
</evidence>
<dbReference type="InterPro" id="IPR002758">
    <property type="entry name" value="Cation_antiport_E"/>
</dbReference>
<comment type="similarity">
    <text evidence="2">Belongs to the CPA3 antiporters (TC 2.A.63) subunit E family.</text>
</comment>
<evidence type="ECO:0000313" key="9">
    <source>
        <dbReference type="Proteomes" id="UP000198426"/>
    </source>
</evidence>
<dbReference type="GO" id="GO:0008324">
    <property type="term" value="F:monoatomic cation transmembrane transporter activity"/>
    <property type="evidence" value="ECO:0007669"/>
    <property type="project" value="InterPro"/>
</dbReference>
<dbReference type="GO" id="GO:0005886">
    <property type="term" value="C:plasma membrane"/>
    <property type="evidence" value="ECO:0007669"/>
    <property type="project" value="UniProtKB-SubCell"/>
</dbReference>
<keyword evidence="4 7" id="KW-0812">Transmembrane</keyword>